<organism evidence="11 12">
    <name type="scientific">Thermus filiformis</name>
    <dbReference type="NCBI Taxonomy" id="276"/>
    <lineage>
        <taxon>Bacteria</taxon>
        <taxon>Thermotogati</taxon>
        <taxon>Deinococcota</taxon>
        <taxon>Deinococci</taxon>
        <taxon>Thermales</taxon>
        <taxon>Thermaceae</taxon>
        <taxon>Thermus</taxon>
    </lineage>
</organism>
<feature type="transmembrane region" description="Helical" evidence="10">
    <location>
        <begin position="106"/>
        <end position="123"/>
    </location>
</feature>
<evidence type="ECO:0000256" key="6">
    <source>
        <dbReference type="ARBA" id="ARBA00023098"/>
    </source>
</evidence>
<feature type="transmembrane region" description="Helical" evidence="10">
    <location>
        <begin position="6"/>
        <end position="23"/>
    </location>
</feature>
<keyword evidence="3" id="KW-0808">Transferase</keyword>
<evidence type="ECO:0000313" key="11">
    <source>
        <dbReference type="EMBL" id="KGQ21859.1"/>
    </source>
</evidence>
<feature type="transmembrane region" description="Helical" evidence="10">
    <location>
        <begin position="43"/>
        <end position="61"/>
    </location>
</feature>
<accession>A0A0A2X9H9</accession>
<dbReference type="PATRIC" id="fig|276.5.peg.1318"/>
<evidence type="ECO:0000256" key="10">
    <source>
        <dbReference type="SAM" id="Phobius"/>
    </source>
</evidence>
<keyword evidence="7 10" id="KW-0472">Membrane</keyword>
<evidence type="ECO:0000256" key="8">
    <source>
        <dbReference type="ARBA" id="ARBA00023209"/>
    </source>
</evidence>
<dbReference type="PANTHER" id="PTHR30309:SF0">
    <property type="entry name" value="GLYCEROL-3-PHOSPHATE ACYLTRANSFERASE-RELATED"/>
    <property type="match status" value="1"/>
</dbReference>
<feature type="transmembrane region" description="Helical" evidence="10">
    <location>
        <begin position="154"/>
        <end position="171"/>
    </location>
</feature>
<dbReference type="Pfam" id="PF02660">
    <property type="entry name" value="G3P_acyltransf"/>
    <property type="match status" value="1"/>
</dbReference>
<dbReference type="GO" id="GO:0043772">
    <property type="term" value="F:acyl-phosphate glycerol-3-phosphate acyltransferase activity"/>
    <property type="evidence" value="ECO:0007669"/>
    <property type="project" value="InterPro"/>
</dbReference>
<evidence type="ECO:0000256" key="4">
    <source>
        <dbReference type="ARBA" id="ARBA00022692"/>
    </source>
</evidence>
<comment type="caution">
    <text evidence="11">The sequence shown here is derived from an EMBL/GenBank/DDBJ whole genome shotgun (WGS) entry which is preliminary data.</text>
</comment>
<dbReference type="GO" id="GO:0008654">
    <property type="term" value="P:phospholipid biosynthetic process"/>
    <property type="evidence" value="ECO:0007669"/>
    <property type="project" value="UniProtKB-KW"/>
</dbReference>
<evidence type="ECO:0000256" key="2">
    <source>
        <dbReference type="ARBA" id="ARBA00022516"/>
    </source>
</evidence>
<dbReference type="PANTHER" id="PTHR30309">
    <property type="entry name" value="INNER MEMBRANE PROTEIN YGIH"/>
    <property type="match status" value="1"/>
</dbReference>
<dbReference type="NCBIfam" id="NF010978">
    <property type="entry name" value="PRK14401.1"/>
    <property type="match status" value="1"/>
</dbReference>
<dbReference type="AlphaFoldDB" id="A0A0A2X9H9"/>
<evidence type="ECO:0000256" key="3">
    <source>
        <dbReference type="ARBA" id="ARBA00022679"/>
    </source>
</evidence>
<evidence type="ECO:0000256" key="5">
    <source>
        <dbReference type="ARBA" id="ARBA00022989"/>
    </source>
</evidence>
<keyword evidence="9" id="KW-1208">Phospholipid metabolism</keyword>
<gene>
    <name evidence="11" type="ORF">THFILI_10215</name>
</gene>
<keyword evidence="2" id="KW-0444">Lipid biosynthesis</keyword>
<proteinExistence type="predicted"/>
<protein>
    <submittedName>
        <fullName evidence="11">Membrane protein</fullName>
    </submittedName>
</protein>
<keyword evidence="12" id="KW-1185">Reference proteome</keyword>
<dbReference type="GO" id="GO:0005886">
    <property type="term" value="C:plasma membrane"/>
    <property type="evidence" value="ECO:0007669"/>
    <property type="project" value="InterPro"/>
</dbReference>
<evidence type="ECO:0000256" key="7">
    <source>
        <dbReference type="ARBA" id="ARBA00023136"/>
    </source>
</evidence>
<evidence type="ECO:0000256" key="1">
    <source>
        <dbReference type="ARBA" id="ARBA00022475"/>
    </source>
</evidence>
<dbReference type="Proteomes" id="UP000030364">
    <property type="component" value="Unassembled WGS sequence"/>
</dbReference>
<dbReference type="STRING" id="276.THFILI_10215"/>
<evidence type="ECO:0000256" key="9">
    <source>
        <dbReference type="ARBA" id="ARBA00023264"/>
    </source>
</evidence>
<keyword evidence="6" id="KW-0443">Lipid metabolism</keyword>
<keyword evidence="4 10" id="KW-0812">Transmembrane</keyword>
<dbReference type="RefSeq" id="WP_038064380.1">
    <property type="nucleotide sequence ID" value="NZ_JPSL02000040.1"/>
</dbReference>
<dbReference type="InterPro" id="IPR003811">
    <property type="entry name" value="G3P_acylTferase_PlsY"/>
</dbReference>
<keyword evidence="1" id="KW-1003">Cell membrane</keyword>
<feature type="transmembrane region" description="Helical" evidence="10">
    <location>
        <begin position="130"/>
        <end position="148"/>
    </location>
</feature>
<name>A0A0A2X9H9_THEFI</name>
<dbReference type="OrthoDB" id="9777124at2"/>
<keyword evidence="5 10" id="KW-1133">Transmembrane helix</keyword>
<keyword evidence="8" id="KW-0594">Phospholipid biosynthesis</keyword>
<reference evidence="11 12" key="1">
    <citation type="journal article" date="2015" name="Genome Announc.">
        <title>Draft Genome Sequence of the Thermophile Thermus filiformis ATCC 43280, Producer of Carotenoid-(Di)glucoside-Branched Fatty Acid (Di)esters and Source of Hyperthermostable Enzymes of Biotechnological Interest.</title>
        <authorList>
            <person name="Mandelli F."/>
            <person name="Oliveira Ramires B."/>
            <person name="Couger M.B."/>
            <person name="Paixao D.A."/>
            <person name="Camilo C.M."/>
            <person name="Polikarpov I."/>
            <person name="Prade R."/>
            <person name="Riano-Pachon D.M."/>
            <person name="Squina F.M."/>
        </authorList>
    </citation>
    <scope>NUCLEOTIDE SEQUENCE [LARGE SCALE GENOMIC DNA]</scope>
    <source>
        <strain evidence="11 12">ATCC 43280</strain>
    </source>
</reference>
<dbReference type="SMART" id="SM01207">
    <property type="entry name" value="G3P_acyltransf"/>
    <property type="match status" value="1"/>
</dbReference>
<dbReference type="EMBL" id="JPSL02000040">
    <property type="protein sequence ID" value="KGQ21859.1"/>
    <property type="molecule type" value="Genomic_DNA"/>
</dbReference>
<sequence length="175" mass="18860">MLYLLFAYLVGSLVGGLVFFPEIRGKDLPGGSGVFRRKGPRAALLAAGWDVLKGVLVAWLAPEALRPYAGAFLVAGHTWPLFFRFRGGGGIAPSLGYFLVLFPEKTLLATGLALLVAGVYHLLYFRRRRGIYPIPFGAIFGYLALFLLAGEGRLAVGLVGAVVLLRGLEVLRGRI</sequence>
<evidence type="ECO:0000313" key="12">
    <source>
        <dbReference type="Proteomes" id="UP000030364"/>
    </source>
</evidence>